<dbReference type="PANTHER" id="PTHR30383">
    <property type="entry name" value="THIOESTERASE 1/PROTEASE 1/LYSOPHOSPHOLIPASE L1"/>
    <property type="match status" value="1"/>
</dbReference>
<reference evidence="2 3" key="1">
    <citation type="submission" date="2024-09" db="EMBL/GenBank/DDBJ databases">
        <title>Rethinking Asexuality: The Enigmatic Case of Functional Sexual Genes in Lepraria (Stereocaulaceae).</title>
        <authorList>
            <person name="Doellman M."/>
            <person name="Sun Y."/>
            <person name="Barcenas-Pena A."/>
            <person name="Lumbsch H.T."/>
            <person name="Grewe F."/>
        </authorList>
    </citation>
    <scope>NUCLEOTIDE SEQUENCE [LARGE SCALE GENOMIC DNA]</scope>
    <source>
        <strain evidence="2 3">Mercado 3170</strain>
    </source>
</reference>
<protein>
    <recommendedName>
        <fullName evidence="1">SGNH hydrolase-type esterase domain-containing protein</fullName>
    </recommendedName>
</protein>
<dbReference type="InterPro" id="IPR036514">
    <property type="entry name" value="SGNH_hydro_sf"/>
</dbReference>
<feature type="domain" description="SGNH hydrolase-type esterase" evidence="1">
    <location>
        <begin position="10"/>
        <end position="187"/>
    </location>
</feature>
<organism evidence="2 3">
    <name type="scientific">Stereocaulon virgatum</name>
    <dbReference type="NCBI Taxonomy" id="373712"/>
    <lineage>
        <taxon>Eukaryota</taxon>
        <taxon>Fungi</taxon>
        <taxon>Dikarya</taxon>
        <taxon>Ascomycota</taxon>
        <taxon>Pezizomycotina</taxon>
        <taxon>Lecanoromycetes</taxon>
        <taxon>OSLEUM clade</taxon>
        <taxon>Lecanoromycetidae</taxon>
        <taxon>Lecanorales</taxon>
        <taxon>Lecanorineae</taxon>
        <taxon>Stereocaulaceae</taxon>
        <taxon>Stereocaulon</taxon>
    </lineage>
</organism>
<comment type="caution">
    <text evidence="2">The sequence shown here is derived from an EMBL/GenBank/DDBJ whole genome shotgun (WGS) entry which is preliminary data.</text>
</comment>
<dbReference type="SUPFAM" id="SSF52266">
    <property type="entry name" value="SGNH hydrolase"/>
    <property type="match status" value="1"/>
</dbReference>
<evidence type="ECO:0000313" key="3">
    <source>
        <dbReference type="Proteomes" id="UP001590950"/>
    </source>
</evidence>
<dbReference type="CDD" id="cd00229">
    <property type="entry name" value="SGNH_hydrolase"/>
    <property type="match status" value="1"/>
</dbReference>
<keyword evidence="3" id="KW-1185">Reference proteome</keyword>
<dbReference type="PANTHER" id="PTHR30383:SF19">
    <property type="entry name" value="FIBRONECTIN TYPE-III DOMAIN-CONTAINING PROTEIN"/>
    <property type="match status" value="1"/>
</dbReference>
<dbReference type="EMBL" id="JBEFKJ010000029">
    <property type="protein sequence ID" value="KAL2038901.1"/>
    <property type="molecule type" value="Genomic_DNA"/>
</dbReference>
<evidence type="ECO:0000259" key="1">
    <source>
        <dbReference type="Pfam" id="PF13472"/>
    </source>
</evidence>
<dbReference type="Pfam" id="PF13472">
    <property type="entry name" value="Lipase_GDSL_2"/>
    <property type="match status" value="1"/>
</dbReference>
<evidence type="ECO:0000313" key="2">
    <source>
        <dbReference type="EMBL" id="KAL2038901.1"/>
    </source>
</evidence>
<accession>A0ABR4A1S3</accession>
<dbReference type="Proteomes" id="UP001590950">
    <property type="component" value="Unassembled WGS sequence"/>
</dbReference>
<dbReference type="Gene3D" id="3.40.50.1110">
    <property type="entry name" value="SGNH hydrolase"/>
    <property type="match status" value="1"/>
</dbReference>
<name>A0ABR4A1S3_9LECA</name>
<gene>
    <name evidence="2" type="ORF">N7G274_008423</name>
</gene>
<sequence>MTRTDLNILCFGASITAGWSAQGRHYYPYATRLAARLVDSLPTSHFSISVDGSPGDTILHGQYVSRMTKIFSSTNVHYDWIVLQAGGNDLGWNRTPEQIFEALKKVWSIALQAGTKVLALTVTEHAGASAKNMARLRALNELILAHQEDGFFTADVAKAIPYTDMPEEERNEVWDDGVHLTKVGYERMGDAIAHRLIEITKTLPKMLQGRMKL</sequence>
<dbReference type="InterPro" id="IPR051532">
    <property type="entry name" value="Ester_Hydrolysis_Enzymes"/>
</dbReference>
<dbReference type="InterPro" id="IPR013830">
    <property type="entry name" value="SGNH_hydro"/>
</dbReference>
<proteinExistence type="predicted"/>